<dbReference type="AlphaFoldDB" id="A0A8H6HW57"/>
<reference evidence="3 4" key="1">
    <citation type="submission" date="2020-07" db="EMBL/GenBank/DDBJ databases">
        <title>Comparative genomics of pyrophilous fungi reveals a link between fire events and developmental genes.</title>
        <authorList>
            <consortium name="DOE Joint Genome Institute"/>
            <person name="Steindorff A.S."/>
            <person name="Carver A."/>
            <person name="Calhoun S."/>
            <person name="Stillman K."/>
            <person name="Liu H."/>
            <person name="Lipzen A."/>
            <person name="Pangilinan J."/>
            <person name="Labutti K."/>
            <person name="Bruns T.D."/>
            <person name="Grigoriev I.V."/>
        </authorList>
    </citation>
    <scope>NUCLEOTIDE SEQUENCE [LARGE SCALE GENOMIC DNA]</scope>
    <source>
        <strain evidence="3 4">CBS 144469</strain>
    </source>
</reference>
<dbReference type="PANTHER" id="PTHR10039">
    <property type="entry name" value="AMELOGENIN"/>
    <property type="match status" value="1"/>
</dbReference>
<protein>
    <recommendedName>
        <fullName evidence="2">Nephrocystin 3-like N-terminal domain-containing protein</fullName>
    </recommendedName>
</protein>
<keyword evidence="1" id="KW-0677">Repeat</keyword>
<evidence type="ECO:0000313" key="4">
    <source>
        <dbReference type="Proteomes" id="UP000521943"/>
    </source>
</evidence>
<keyword evidence="4" id="KW-1185">Reference proteome</keyword>
<dbReference type="InterPro" id="IPR027417">
    <property type="entry name" value="P-loop_NTPase"/>
</dbReference>
<comment type="caution">
    <text evidence="3">The sequence shown here is derived from an EMBL/GenBank/DDBJ whole genome shotgun (WGS) entry which is preliminary data.</text>
</comment>
<dbReference type="InterPro" id="IPR056884">
    <property type="entry name" value="NPHP3-like_N"/>
</dbReference>
<accession>A0A8H6HW57</accession>
<evidence type="ECO:0000313" key="3">
    <source>
        <dbReference type="EMBL" id="KAF6752948.1"/>
    </source>
</evidence>
<dbReference type="PANTHER" id="PTHR10039:SF17">
    <property type="entry name" value="FUNGAL STAND N-TERMINAL GOODBYE DOMAIN-CONTAINING PROTEIN-RELATED"/>
    <property type="match status" value="1"/>
</dbReference>
<proteinExistence type="predicted"/>
<dbReference type="Gene3D" id="3.40.50.300">
    <property type="entry name" value="P-loop containing nucleotide triphosphate hydrolases"/>
    <property type="match status" value="1"/>
</dbReference>
<organism evidence="3 4">
    <name type="scientific">Ephemerocybe angulata</name>
    <dbReference type="NCBI Taxonomy" id="980116"/>
    <lineage>
        <taxon>Eukaryota</taxon>
        <taxon>Fungi</taxon>
        <taxon>Dikarya</taxon>
        <taxon>Basidiomycota</taxon>
        <taxon>Agaricomycotina</taxon>
        <taxon>Agaricomycetes</taxon>
        <taxon>Agaricomycetidae</taxon>
        <taxon>Agaricales</taxon>
        <taxon>Agaricineae</taxon>
        <taxon>Psathyrellaceae</taxon>
        <taxon>Ephemerocybe</taxon>
    </lineage>
</organism>
<evidence type="ECO:0000259" key="2">
    <source>
        <dbReference type="Pfam" id="PF24883"/>
    </source>
</evidence>
<sequence length="664" mass="73976">MADADDRHELSHTNEGTNFFQGAQGFSINEQTNIGQQTIVRHNLIRRDGGNSLLDALDPILDASYTRNRQTSPPDSNCLPGTREDVIQTVSTWADSSKLNSTPHLMWLYGYVGCGKSAIAQTVAEKYAADGRLAASFFFFRGSGHRSRMGKFVATIASQVAAVIPSTGKVIKAALKAHAGLLRPTTSLGTQLQHLLFEPLKSVSWSLHGLSLIRGGPFLIVLDGLDECEDREAITLLVEHLLGFFEKNPRIPLRVFITSRVEEHIRTRLDTSSQVRLLNLVDHTSLDDIITALRILFDLAAKHSRVIQAYGQWPSPTELHLLAEHTGCSFIFMSTIAKFILGDSRSAQSPKERLPLALNINPGLDGLYAQTLSRAEHLSHFSLIISTIALVRRPLSILELADLLNIQKFEVIQVLVQMHSILQVPGDDTTQVTVCHSSLYDFLNNPSRSNRFHVDPWQHIHLATRCGDIFGDTTRNAPTLFYAMGSRTYHWQASPQEDTNRLDGYYTKTLSLAEHLPHFFLILSTITLVETPLSILELADLLNIETSQVVRALDPIQSVLQIPGNLPIIDQKPTFPIILCHISLRHFLTDPNRSGRFHANPWLHQHLAVCCGNIIAIALLSHHAAYRYAKAGRAFHWNALLRCPPEYLPEGITSPAVPPEFRHS</sequence>
<name>A0A8H6HW57_9AGAR</name>
<gene>
    <name evidence="3" type="ORF">DFP72DRAFT_849358</name>
</gene>
<evidence type="ECO:0000256" key="1">
    <source>
        <dbReference type="ARBA" id="ARBA00022737"/>
    </source>
</evidence>
<dbReference type="Pfam" id="PF24883">
    <property type="entry name" value="NPHP3_N"/>
    <property type="match status" value="1"/>
</dbReference>
<dbReference type="EMBL" id="JACGCI010000041">
    <property type="protein sequence ID" value="KAF6752948.1"/>
    <property type="molecule type" value="Genomic_DNA"/>
</dbReference>
<dbReference type="Proteomes" id="UP000521943">
    <property type="component" value="Unassembled WGS sequence"/>
</dbReference>
<dbReference type="SUPFAM" id="SSF52540">
    <property type="entry name" value="P-loop containing nucleoside triphosphate hydrolases"/>
    <property type="match status" value="1"/>
</dbReference>
<dbReference type="OrthoDB" id="3269932at2759"/>
<feature type="domain" description="Nephrocystin 3-like N-terminal" evidence="2">
    <location>
        <begin position="88"/>
        <end position="260"/>
    </location>
</feature>